<reference evidence="1" key="1">
    <citation type="submission" date="2016-07" db="EMBL/GenBank/DDBJ databases">
        <authorList>
            <person name="Bretaudeau A."/>
        </authorList>
    </citation>
    <scope>NUCLEOTIDE SEQUENCE</scope>
    <source>
        <strain evidence="1">Rice</strain>
        <tissue evidence="1">Whole body</tissue>
    </source>
</reference>
<evidence type="ECO:0000313" key="1">
    <source>
        <dbReference type="EMBL" id="SOQ58356.1"/>
    </source>
</evidence>
<dbReference type="EMBL" id="ODYU01012183">
    <property type="protein sequence ID" value="SOQ58356.1"/>
    <property type="molecule type" value="Genomic_DNA"/>
</dbReference>
<accession>A0A2H1WZH6</accession>
<protein>
    <submittedName>
        <fullName evidence="1">SFRICE_031885</fullName>
    </submittedName>
</protein>
<sequence length="153" mass="16652">MTSPTMGEARGSVKLLLTKKHLVPTPTLRAGASVNPLAPVPALSDSTGAGAGRPRTNFGILHTHTNAHDDDIVEVPYKPKTPEIIDLDEYPESPQAVKKKKLDILKERGLEVTALPPWQGVAPHMVPPPIILNPTVQHQIMTPAQLFHMYNII</sequence>
<gene>
    <name evidence="1" type="ORF">SFRICE_031885</name>
</gene>
<dbReference type="AlphaFoldDB" id="A0A2H1WZH6"/>
<organism evidence="1">
    <name type="scientific">Spodoptera frugiperda</name>
    <name type="common">Fall armyworm</name>
    <dbReference type="NCBI Taxonomy" id="7108"/>
    <lineage>
        <taxon>Eukaryota</taxon>
        <taxon>Metazoa</taxon>
        <taxon>Ecdysozoa</taxon>
        <taxon>Arthropoda</taxon>
        <taxon>Hexapoda</taxon>
        <taxon>Insecta</taxon>
        <taxon>Pterygota</taxon>
        <taxon>Neoptera</taxon>
        <taxon>Endopterygota</taxon>
        <taxon>Lepidoptera</taxon>
        <taxon>Glossata</taxon>
        <taxon>Ditrysia</taxon>
        <taxon>Noctuoidea</taxon>
        <taxon>Noctuidae</taxon>
        <taxon>Amphipyrinae</taxon>
        <taxon>Spodoptera</taxon>
    </lineage>
</organism>
<proteinExistence type="predicted"/>
<name>A0A2H1WZH6_SPOFR</name>